<dbReference type="InterPro" id="IPR011992">
    <property type="entry name" value="EF-hand-dom_pair"/>
</dbReference>
<protein>
    <recommendedName>
        <fullName evidence="5">Parvalbumin</fullName>
    </recommendedName>
</protein>
<feature type="domain" description="EF-hand" evidence="6">
    <location>
        <begin position="18"/>
        <end position="48"/>
    </location>
</feature>
<dbReference type="Proteomes" id="UP000288216">
    <property type="component" value="Unassembled WGS sequence"/>
</dbReference>
<proteinExistence type="inferred from homology"/>
<comment type="caution">
    <text evidence="7">The sequence shown here is derived from an EMBL/GenBank/DDBJ whole genome shotgun (WGS) entry which is preliminary data.</text>
</comment>
<evidence type="ECO:0000256" key="3">
    <source>
        <dbReference type="ARBA" id="ARBA00022837"/>
    </source>
</evidence>
<keyword evidence="3 4" id="KW-0106">Calcium</keyword>
<gene>
    <name evidence="7" type="ORF">scyTo_0026343</name>
</gene>
<organism evidence="7 8">
    <name type="scientific">Scyliorhinus torazame</name>
    <name type="common">Cloudy catshark</name>
    <name type="synonym">Catulus torazame</name>
    <dbReference type="NCBI Taxonomy" id="75743"/>
    <lineage>
        <taxon>Eukaryota</taxon>
        <taxon>Metazoa</taxon>
        <taxon>Chordata</taxon>
        <taxon>Craniata</taxon>
        <taxon>Vertebrata</taxon>
        <taxon>Chondrichthyes</taxon>
        <taxon>Elasmobranchii</taxon>
        <taxon>Galeomorphii</taxon>
        <taxon>Galeoidea</taxon>
        <taxon>Carcharhiniformes</taxon>
        <taxon>Scyliorhinidae</taxon>
        <taxon>Scyliorhinus</taxon>
    </lineage>
</organism>
<feature type="binding site" evidence="4">
    <location>
        <position position="35"/>
    </location>
    <ligand>
        <name>Ca(2+)</name>
        <dbReference type="ChEBI" id="CHEBI:29108"/>
        <label>1</label>
    </ligand>
</feature>
<dbReference type="AlphaFoldDB" id="A0A401QJW4"/>
<evidence type="ECO:0000259" key="6">
    <source>
        <dbReference type="PROSITE" id="PS50222"/>
    </source>
</evidence>
<feature type="binding site" evidence="4">
    <location>
        <position position="42"/>
    </location>
    <ligand>
        <name>Ca(2+)</name>
        <dbReference type="ChEBI" id="CHEBI:29108"/>
        <label>1</label>
    </ligand>
</feature>
<feature type="binding site" evidence="4">
    <location>
        <position position="31"/>
    </location>
    <ligand>
        <name>Ca(2+)</name>
        <dbReference type="ChEBI" id="CHEBI:29108"/>
        <label>1</label>
    </ligand>
</feature>
<accession>A0A401QJW4</accession>
<dbReference type="EMBL" id="BFAA01185437">
    <property type="protein sequence ID" value="GCB85652.1"/>
    <property type="molecule type" value="Genomic_DNA"/>
</dbReference>
<evidence type="ECO:0000313" key="8">
    <source>
        <dbReference type="Proteomes" id="UP000288216"/>
    </source>
</evidence>
<comment type="function">
    <text evidence="5">In muscle, parvalbumin is thought to be involved in relaxation after contraction. It binds two calcium ions.</text>
</comment>
<dbReference type="Gene3D" id="1.10.238.10">
    <property type="entry name" value="EF-hand"/>
    <property type="match status" value="1"/>
</dbReference>
<dbReference type="PROSITE" id="PS00018">
    <property type="entry name" value="EF_HAND_1"/>
    <property type="match status" value="1"/>
</dbReference>
<feature type="non-terminal residue" evidence="7">
    <location>
        <position position="1"/>
    </location>
</feature>
<name>A0A401QJW4_SCYTO</name>
<dbReference type="PANTHER" id="PTHR11653">
    <property type="entry name" value="PARVALBUMIN ALPHA"/>
    <property type="match status" value="1"/>
</dbReference>
<keyword evidence="8" id="KW-1185">Reference proteome</keyword>
<sequence>PGTFHLKKFSRTSGLAKKSAEEIEKIFAILDNDKSGFIEKRELKYGTD</sequence>
<dbReference type="InterPro" id="IPR008080">
    <property type="entry name" value="Parvalbumin"/>
</dbReference>
<dbReference type="PANTHER" id="PTHR11653:SF10">
    <property type="entry name" value="EF-HAND DOMAIN-CONTAINING PROTEIN"/>
    <property type="match status" value="1"/>
</dbReference>
<evidence type="ECO:0000256" key="1">
    <source>
        <dbReference type="ARBA" id="ARBA00009753"/>
    </source>
</evidence>
<feature type="binding site" evidence="4">
    <location>
        <position position="33"/>
    </location>
    <ligand>
        <name>Ca(2+)</name>
        <dbReference type="ChEBI" id="CHEBI:29108"/>
        <label>1</label>
    </ligand>
</feature>
<dbReference type="GO" id="GO:0005737">
    <property type="term" value="C:cytoplasm"/>
    <property type="evidence" value="ECO:0007669"/>
    <property type="project" value="TreeGrafter"/>
</dbReference>
<dbReference type="InterPro" id="IPR018247">
    <property type="entry name" value="EF_Hand_1_Ca_BS"/>
</dbReference>
<comment type="similarity">
    <text evidence="1 5">Belongs to the parvalbumin family.</text>
</comment>
<dbReference type="SUPFAM" id="SSF47473">
    <property type="entry name" value="EF-hand"/>
    <property type="match status" value="1"/>
</dbReference>
<evidence type="ECO:0000313" key="7">
    <source>
        <dbReference type="EMBL" id="GCB85652.1"/>
    </source>
</evidence>
<evidence type="ECO:0000256" key="4">
    <source>
        <dbReference type="PIRSR" id="PIRSR608080-1"/>
    </source>
</evidence>
<dbReference type="GO" id="GO:0005509">
    <property type="term" value="F:calcium ion binding"/>
    <property type="evidence" value="ECO:0007669"/>
    <property type="project" value="UniProtKB-UniRule"/>
</dbReference>
<evidence type="ECO:0000256" key="2">
    <source>
        <dbReference type="ARBA" id="ARBA00022723"/>
    </source>
</evidence>
<dbReference type="InterPro" id="IPR002048">
    <property type="entry name" value="EF_hand_dom"/>
</dbReference>
<dbReference type="STRING" id="75743.A0A401QJW4"/>
<feature type="binding site" evidence="4">
    <location>
        <position position="37"/>
    </location>
    <ligand>
        <name>Ca(2+)</name>
        <dbReference type="ChEBI" id="CHEBI:29108"/>
        <label>1</label>
    </ligand>
</feature>
<dbReference type="OrthoDB" id="26525at2759"/>
<dbReference type="PROSITE" id="PS50222">
    <property type="entry name" value="EF_HAND_2"/>
    <property type="match status" value="1"/>
</dbReference>
<evidence type="ECO:0000256" key="5">
    <source>
        <dbReference type="RuleBase" id="RU368048"/>
    </source>
</evidence>
<keyword evidence="2 4" id="KW-0479">Metal-binding</keyword>
<reference evidence="7 8" key="1">
    <citation type="journal article" date="2018" name="Nat. Ecol. Evol.">
        <title>Shark genomes provide insights into elasmobranch evolution and the origin of vertebrates.</title>
        <authorList>
            <person name="Hara Y"/>
            <person name="Yamaguchi K"/>
            <person name="Onimaru K"/>
            <person name="Kadota M"/>
            <person name="Koyanagi M"/>
            <person name="Keeley SD"/>
            <person name="Tatsumi K"/>
            <person name="Tanaka K"/>
            <person name="Motone F"/>
            <person name="Kageyama Y"/>
            <person name="Nozu R"/>
            <person name="Adachi N"/>
            <person name="Nishimura O"/>
            <person name="Nakagawa R"/>
            <person name="Tanegashima C"/>
            <person name="Kiyatake I"/>
            <person name="Matsumoto R"/>
            <person name="Murakumo K"/>
            <person name="Nishida K"/>
            <person name="Terakita A"/>
            <person name="Kuratani S"/>
            <person name="Sato K"/>
            <person name="Hyodo S Kuraku.S."/>
        </authorList>
    </citation>
    <scope>NUCLEOTIDE SEQUENCE [LARGE SCALE GENOMIC DNA]</scope>
</reference>
<dbReference type="PRINTS" id="PR01697">
    <property type="entry name" value="PARVALBUMIN"/>
</dbReference>